<dbReference type="Proteomes" id="UP001375240">
    <property type="component" value="Unassembled WGS sequence"/>
</dbReference>
<sequence>MCRSSLNQLGAGPTGVACPPAINYISCCLSLHTTTTINRQPHQVTANRQDESKVEKEARSQIKAKEKKDQSTLQINVSLSALPFIFPDVSLSNDPDLRVTGECRRWPHLQAPLNDTFGGGLASASLPRTLQSST</sequence>
<protein>
    <submittedName>
        <fullName evidence="2">Uncharacterized protein</fullName>
    </submittedName>
</protein>
<reference evidence="2 3" key="1">
    <citation type="submission" date="2019-10" db="EMBL/GenBank/DDBJ databases">
        <authorList>
            <person name="Palmer J.M."/>
        </authorList>
    </citation>
    <scope>NUCLEOTIDE SEQUENCE [LARGE SCALE GENOMIC DNA]</scope>
    <source>
        <strain evidence="2 3">TWF696</strain>
    </source>
</reference>
<evidence type="ECO:0000313" key="2">
    <source>
        <dbReference type="EMBL" id="KAK6353559.1"/>
    </source>
</evidence>
<organism evidence="2 3">
    <name type="scientific">Orbilia brochopaga</name>
    <dbReference type="NCBI Taxonomy" id="3140254"/>
    <lineage>
        <taxon>Eukaryota</taxon>
        <taxon>Fungi</taxon>
        <taxon>Dikarya</taxon>
        <taxon>Ascomycota</taxon>
        <taxon>Pezizomycotina</taxon>
        <taxon>Orbiliomycetes</taxon>
        <taxon>Orbiliales</taxon>
        <taxon>Orbiliaceae</taxon>
        <taxon>Orbilia</taxon>
    </lineage>
</organism>
<evidence type="ECO:0000256" key="1">
    <source>
        <dbReference type="SAM" id="MobiDB-lite"/>
    </source>
</evidence>
<dbReference type="PROSITE" id="PS51257">
    <property type="entry name" value="PROKAR_LIPOPROTEIN"/>
    <property type="match status" value="1"/>
</dbReference>
<feature type="compositionally biased region" description="Basic and acidic residues" evidence="1">
    <location>
        <begin position="48"/>
        <end position="67"/>
    </location>
</feature>
<proteinExistence type="predicted"/>
<evidence type="ECO:0000313" key="3">
    <source>
        <dbReference type="Proteomes" id="UP001375240"/>
    </source>
</evidence>
<accession>A0AAV9V491</accession>
<comment type="caution">
    <text evidence="2">The sequence shown here is derived from an EMBL/GenBank/DDBJ whole genome shotgun (WGS) entry which is preliminary data.</text>
</comment>
<gene>
    <name evidence="2" type="ORF">TWF696_005521</name>
</gene>
<name>A0AAV9V491_9PEZI</name>
<keyword evidence="3" id="KW-1185">Reference proteome</keyword>
<dbReference type="EMBL" id="JAVHNQ010000003">
    <property type="protein sequence ID" value="KAK6353559.1"/>
    <property type="molecule type" value="Genomic_DNA"/>
</dbReference>
<dbReference type="AlphaFoldDB" id="A0AAV9V491"/>
<feature type="region of interest" description="Disordered" evidence="1">
    <location>
        <begin position="40"/>
        <end position="67"/>
    </location>
</feature>